<evidence type="ECO:0000313" key="1">
    <source>
        <dbReference type="EMBL" id="GJS93141.1"/>
    </source>
</evidence>
<name>A0ABQ4ZV33_9ASTR</name>
<reference evidence="1" key="1">
    <citation type="journal article" date="2022" name="Int. J. Mol. Sci.">
        <title>Draft Genome of Tanacetum Coccineum: Genomic Comparison of Closely Related Tanacetum-Family Plants.</title>
        <authorList>
            <person name="Yamashiro T."/>
            <person name="Shiraishi A."/>
            <person name="Nakayama K."/>
            <person name="Satake H."/>
        </authorList>
    </citation>
    <scope>NUCLEOTIDE SEQUENCE</scope>
</reference>
<protein>
    <submittedName>
        <fullName evidence="1">Uncharacterized protein</fullName>
    </submittedName>
</protein>
<dbReference type="Proteomes" id="UP001151760">
    <property type="component" value="Unassembled WGS sequence"/>
</dbReference>
<evidence type="ECO:0000313" key="2">
    <source>
        <dbReference type="Proteomes" id="UP001151760"/>
    </source>
</evidence>
<reference evidence="1" key="2">
    <citation type="submission" date="2022-01" db="EMBL/GenBank/DDBJ databases">
        <authorList>
            <person name="Yamashiro T."/>
            <person name="Shiraishi A."/>
            <person name="Satake H."/>
            <person name="Nakayama K."/>
        </authorList>
    </citation>
    <scope>NUCLEOTIDE SEQUENCE</scope>
</reference>
<keyword evidence="2" id="KW-1185">Reference proteome</keyword>
<accession>A0ABQ4ZV33</accession>
<gene>
    <name evidence="1" type="ORF">Tco_0800109</name>
</gene>
<proteinExistence type="predicted"/>
<organism evidence="1 2">
    <name type="scientific">Tanacetum coccineum</name>
    <dbReference type="NCBI Taxonomy" id="301880"/>
    <lineage>
        <taxon>Eukaryota</taxon>
        <taxon>Viridiplantae</taxon>
        <taxon>Streptophyta</taxon>
        <taxon>Embryophyta</taxon>
        <taxon>Tracheophyta</taxon>
        <taxon>Spermatophyta</taxon>
        <taxon>Magnoliopsida</taxon>
        <taxon>eudicotyledons</taxon>
        <taxon>Gunneridae</taxon>
        <taxon>Pentapetalae</taxon>
        <taxon>asterids</taxon>
        <taxon>campanulids</taxon>
        <taxon>Asterales</taxon>
        <taxon>Asteraceae</taxon>
        <taxon>Asteroideae</taxon>
        <taxon>Anthemideae</taxon>
        <taxon>Anthemidinae</taxon>
        <taxon>Tanacetum</taxon>
    </lineage>
</organism>
<dbReference type="EMBL" id="BQNB010011634">
    <property type="protein sequence ID" value="GJS93141.1"/>
    <property type="molecule type" value="Genomic_DNA"/>
</dbReference>
<comment type="caution">
    <text evidence="1">The sequence shown here is derived from an EMBL/GenBank/DDBJ whole genome shotgun (WGS) entry which is preliminary data.</text>
</comment>
<sequence>MVRFTKKNERTLSGAAVVRLDDDDDDGCDGVEVWRLLWWSKEGWKRRVAASGSGDRVDRAMRNTFGIGRKTPSEKFFDGGEWWPAAREGFRNF</sequence>